<dbReference type="PANTHER" id="PTHR11461:SF211">
    <property type="entry name" value="GH10112P-RELATED"/>
    <property type="match status" value="1"/>
</dbReference>
<name>A0A7Y9FC20_9CELL</name>
<evidence type="ECO:0000313" key="4">
    <source>
        <dbReference type="EMBL" id="GIG31632.1"/>
    </source>
</evidence>
<dbReference type="GO" id="GO:0004867">
    <property type="term" value="F:serine-type endopeptidase inhibitor activity"/>
    <property type="evidence" value="ECO:0007669"/>
    <property type="project" value="InterPro"/>
</dbReference>
<dbReference type="InterPro" id="IPR023796">
    <property type="entry name" value="Serpin_dom"/>
</dbReference>
<dbReference type="RefSeq" id="WP_203793416.1">
    <property type="nucleotide sequence ID" value="NZ_BAABFI010000004.1"/>
</dbReference>
<accession>A0A7Y9FC20</accession>
<sequence length="424" mass="42642">MRTVRGARVTAVLVATAVVAGCAAAEPPPELRGDAAYVAVRLGDAPAVPDVVDATWELGLAALGAADGDAGAVVSPSSLTTALAMLAEAGQGTTAESLDAALGASGQDRTDAVGALVAALRRLDGDPAAVRARELPEVPVVHTAQRVVVDDGAEVDAGYLDRVTAAFDAGVLRTDLGTDAGTDALGAWVREHTGGLVEDSAVVPDVSLVAVLQDAVVVAAAWEQPFTAEATGSDPFHVPGAAAVDVPTMHGAVTTPLVELDGWQAVRMRYGYAGVLHADLLLPPAGSPAAADPARSDLTQVRALGAALDDAADVPVDLALPQVEMRSEVDLGPVLDDLGLAPLTVTGLLADDAPATLGQARQQAVLLVDEAGTRAAAATEMGMAGGAPPPDPVAVVLDRPFLLVVSHTGTGWPVLLASVRDPRG</sequence>
<evidence type="ECO:0000256" key="2">
    <source>
        <dbReference type="SAM" id="SignalP"/>
    </source>
</evidence>
<organism evidence="5 6">
    <name type="scientific">Cellulomonas oligotrophica</name>
    <dbReference type="NCBI Taxonomy" id="931536"/>
    <lineage>
        <taxon>Bacteria</taxon>
        <taxon>Bacillati</taxon>
        <taxon>Actinomycetota</taxon>
        <taxon>Actinomycetes</taxon>
        <taxon>Micrococcales</taxon>
        <taxon>Cellulomonadaceae</taxon>
        <taxon>Cellulomonas</taxon>
    </lineage>
</organism>
<dbReference type="PROSITE" id="PS51257">
    <property type="entry name" value="PROKAR_LIPOPROTEIN"/>
    <property type="match status" value="1"/>
</dbReference>
<gene>
    <name evidence="5" type="ORF">BKA21_000115</name>
    <name evidence="4" type="ORF">Col01nite_07910</name>
</gene>
<evidence type="ECO:0000313" key="6">
    <source>
        <dbReference type="Proteomes" id="UP000577956"/>
    </source>
</evidence>
<protein>
    <submittedName>
        <fullName evidence="4 5">Serine protease</fullName>
    </submittedName>
</protein>
<feature type="chain" id="PRO_5031566088" evidence="2">
    <location>
        <begin position="26"/>
        <end position="424"/>
    </location>
</feature>
<dbReference type="InterPro" id="IPR000215">
    <property type="entry name" value="Serpin_fam"/>
</dbReference>
<evidence type="ECO:0000313" key="5">
    <source>
        <dbReference type="EMBL" id="NYD84566.1"/>
    </source>
</evidence>
<dbReference type="EMBL" id="JACCBK010000001">
    <property type="protein sequence ID" value="NYD84566.1"/>
    <property type="molecule type" value="Genomic_DNA"/>
</dbReference>
<dbReference type="Proteomes" id="UP000618382">
    <property type="component" value="Unassembled WGS sequence"/>
</dbReference>
<dbReference type="EMBL" id="BONN01000002">
    <property type="protein sequence ID" value="GIG31632.1"/>
    <property type="molecule type" value="Genomic_DNA"/>
</dbReference>
<evidence type="ECO:0000313" key="7">
    <source>
        <dbReference type="Proteomes" id="UP000618382"/>
    </source>
</evidence>
<evidence type="ECO:0000259" key="3">
    <source>
        <dbReference type="SMART" id="SM00093"/>
    </source>
</evidence>
<dbReference type="Proteomes" id="UP000577956">
    <property type="component" value="Unassembled WGS sequence"/>
</dbReference>
<reference evidence="5 6" key="1">
    <citation type="submission" date="2020-07" db="EMBL/GenBank/DDBJ databases">
        <title>Sequencing the genomes of 1000 actinobacteria strains.</title>
        <authorList>
            <person name="Klenk H.-P."/>
        </authorList>
    </citation>
    <scope>NUCLEOTIDE SEQUENCE [LARGE SCALE GENOMIC DNA]</scope>
    <source>
        <strain evidence="5 6">DSM 24482</strain>
    </source>
</reference>
<dbReference type="InterPro" id="IPR036186">
    <property type="entry name" value="Serpin_sf"/>
</dbReference>
<reference evidence="4 7" key="2">
    <citation type="submission" date="2021-01" db="EMBL/GenBank/DDBJ databases">
        <title>Whole genome shotgun sequence of Cellulomonas oligotrophica NBRC 109435.</title>
        <authorList>
            <person name="Komaki H."/>
            <person name="Tamura T."/>
        </authorList>
    </citation>
    <scope>NUCLEOTIDE SEQUENCE [LARGE SCALE GENOMIC DNA]</scope>
    <source>
        <strain evidence="4 7">NBRC 109435</strain>
    </source>
</reference>
<feature type="signal peptide" evidence="2">
    <location>
        <begin position="1"/>
        <end position="25"/>
    </location>
</feature>
<dbReference type="GO" id="GO:0005615">
    <property type="term" value="C:extracellular space"/>
    <property type="evidence" value="ECO:0007669"/>
    <property type="project" value="InterPro"/>
</dbReference>
<dbReference type="Gene3D" id="3.30.497.10">
    <property type="entry name" value="Antithrombin, subunit I, domain 2"/>
    <property type="match status" value="1"/>
</dbReference>
<dbReference type="InterPro" id="IPR023795">
    <property type="entry name" value="Serpin_CS"/>
</dbReference>
<dbReference type="SUPFAM" id="SSF56574">
    <property type="entry name" value="Serpins"/>
    <property type="match status" value="1"/>
</dbReference>
<dbReference type="Gene3D" id="2.30.39.10">
    <property type="entry name" value="Alpha-1-antitrypsin, domain 1"/>
    <property type="match status" value="1"/>
</dbReference>
<dbReference type="InterPro" id="IPR042178">
    <property type="entry name" value="Serpin_sf_1"/>
</dbReference>
<keyword evidence="7" id="KW-1185">Reference proteome</keyword>
<comment type="caution">
    <text evidence="5">The sequence shown here is derived from an EMBL/GenBank/DDBJ whole genome shotgun (WGS) entry which is preliminary data.</text>
</comment>
<keyword evidence="4" id="KW-0378">Hydrolase</keyword>
<dbReference type="GO" id="GO:0008233">
    <property type="term" value="F:peptidase activity"/>
    <property type="evidence" value="ECO:0007669"/>
    <property type="project" value="UniProtKB-KW"/>
</dbReference>
<comment type="similarity">
    <text evidence="1">Belongs to the serpin family.</text>
</comment>
<keyword evidence="4" id="KW-0645">Protease</keyword>
<dbReference type="InterPro" id="IPR042185">
    <property type="entry name" value="Serpin_sf_2"/>
</dbReference>
<dbReference type="PANTHER" id="PTHR11461">
    <property type="entry name" value="SERINE PROTEASE INHIBITOR, SERPIN"/>
    <property type="match status" value="1"/>
</dbReference>
<evidence type="ECO:0000256" key="1">
    <source>
        <dbReference type="RuleBase" id="RU000411"/>
    </source>
</evidence>
<proteinExistence type="inferred from homology"/>
<dbReference type="SMART" id="SM00093">
    <property type="entry name" value="SERPIN"/>
    <property type="match status" value="1"/>
</dbReference>
<feature type="domain" description="Serpin" evidence="3">
    <location>
        <begin position="62"/>
        <end position="422"/>
    </location>
</feature>
<dbReference type="AlphaFoldDB" id="A0A7Y9FC20"/>
<dbReference type="Pfam" id="PF00079">
    <property type="entry name" value="Serpin"/>
    <property type="match status" value="1"/>
</dbReference>
<dbReference type="GO" id="GO:0006508">
    <property type="term" value="P:proteolysis"/>
    <property type="evidence" value="ECO:0007669"/>
    <property type="project" value="UniProtKB-KW"/>
</dbReference>
<keyword evidence="2" id="KW-0732">Signal</keyword>
<dbReference type="PROSITE" id="PS00284">
    <property type="entry name" value="SERPIN"/>
    <property type="match status" value="1"/>
</dbReference>